<sequence length="49" mass="5654">MLPVDELEKFYGKTGFEDRKIALKSGYRIDFWHLLAGVQIACRQNVAQP</sequence>
<gene>
    <name evidence="1" type="ORF">IEI95_011105</name>
</gene>
<name>A0AAE2RDR7_AGRVI</name>
<organism evidence="1 2">
    <name type="scientific">Agrobacterium vitis</name>
    <name type="common">Rhizobium vitis</name>
    <dbReference type="NCBI Taxonomy" id="373"/>
    <lineage>
        <taxon>Bacteria</taxon>
        <taxon>Pseudomonadati</taxon>
        <taxon>Pseudomonadota</taxon>
        <taxon>Alphaproteobacteria</taxon>
        <taxon>Hyphomicrobiales</taxon>
        <taxon>Rhizobiaceae</taxon>
        <taxon>Rhizobium/Agrobacterium group</taxon>
        <taxon>Agrobacterium</taxon>
    </lineage>
</organism>
<evidence type="ECO:0000313" key="1">
    <source>
        <dbReference type="EMBL" id="MBF2714761.1"/>
    </source>
</evidence>
<proteinExistence type="predicted"/>
<dbReference type="EMBL" id="JACXXJ020000004">
    <property type="protein sequence ID" value="MBF2714761.1"/>
    <property type="molecule type" value="Genomic_DNA"/>
</dbReference>
<geneLocation type="plasmid" evidence="1">
    <name>unnamed3</name>
</geneLocation>
<dbReference type="Proteomes" id="UP000655037">
    <property type="component" value="Unassembled WGS sequence"/>
</dbReference>
<keyword evidence="1" id="KW-0614">Plasmid</keyword>
<evidence type="ECO:0000313" key="2">
    <source>
        <dbReference type="Proteomes" id="UP000655037"/>
    </source>
</evidence>
<dbReference type="AlphaFoldDB" id="A0AAE2RDR7"/>
<accession>A0AAE2RDR7</accession>
<comment type="caution">
    <text evidence="1">The sequence shown here is derived from an EMBL/GenBank/DDBJ whole genome shotgun (WGS) entry which is preliminary data.</text>
</comment>
<reference evidence="1" key="1">
    <citation type="submission" date="2020-11" db="EMBL/GenBank/DDBJ databases">
        <title>Agrobacterium vitis strain K377 genome.</title>
        <authorList>
            <person name="Xi H."/>
        </authorList>
    </citation>
    <scope>NUCLEOTIDE SEQUENCE</scope>
    <source>
        <strain evidence="1">K377</strain>
        <plasmid evidence="1">unnamed3</plasmid>
    </source>
</reference>
<protein>
    <submittedName>
        <fullName evidence="1">Uncharacterized protein</fullName>
    </submittedName>
</protein>
<dbReference type="RefSeq" id="WP_156537531.1">
    <property type="nucleotide sequence ID" value="NZ_JACXXJ020000004.1"/>
</dbReference>